<reference evidence="2" key="1">
    <citation type="journal article" date="2022" name="Int. J. Mol. Sci.">
        <title>Draft Genome of Tanacetum Coccineum: Genomic Comparison of Closely Related Tanacetum-Family Plants.</title>
        <authorList>
            <person name="Yamashiro T."/>
            <person name="Shiraishi A."/>
            <person name="Nakayama K."/>
            <person name="Satake H."/>
        </authorList>
    </citation>
    <scope>NUCLEOTIDE SEQUENCE</scope>
</reference>
<organism evidence="2 3">
    <name type="scientific">Tanacetum coccineum</name>
    <dbReference type="NCBI Taxonomy" id="301880"/>
    <lineage>
        <taxon>Eukaryota</taxon>
        <taxon>Viridiplantae</taxon>
        <taxon>Streptophyta</taxon>
        <taxon>Embryophyta</taxon>
        <taxon>Tracheophyta</taxon>
        <taxon>Spermatophyta</taxon>
        <taxon>Magnoliopsida</taxon>
        <taxon>eudicotyledons</taxon>
        <taxon>Gunneridae</taxon>
        <taxon>Pentapetalae</taxon>
        <taxon>asterids</taxon>
        <taxon>campanulids</taxon>
        <taxon>Asterales</taxon>
        <taxon>Asteraceae</taxon>
        <taxon>Asteroideae</taxon>
        <taxon>Anthemideae</taxon>
        <taxon>Anthemidinae</taxon>
        <taxon>Tanacetum</taxon>
    </lineage>
</organism>
<accession>A0ABQ5HUS4</accession>
<gene>
    <name evidence="2" type="ORF">Tco_1079925</name>
</gene>
<sequence>MNGGGGGDWRRGKIGANLHEKGGQAKRQGIQSQGRAGNPHAAGLSQLLKIAYVLLRIRAPALRPPGRGACPFPGAGTPACTAAPLSPPLPTLCHQKRRKKRPSRPHTTITPITTRTTRLCDTRGYVGCDLCVGGVWGVCRFVGTLAPVFARRSRANTAIGLQLECWLLLNSVSAQGRHASIQNHRGYCVPCCLVVRKDKTIIAKSERNYLSEKLKEIGVLGISKIMHTTTHRRIQCSMPPVLNGGGIIAIARSVRIYASRSRTRQQKRERMQE</sequence>
<comment type="caution">
    <text evidence="2">The sequence shown here is derived from an EMBL/GenBank/DDBJ whole genome shotgun (WGS) entry which is preliminary data.</text>
</comment>
<evidence type="ECO:0000256" key="1">
    <source>
        <dbReference type="SAM" id="MobiDB-lite"/>
    </source>
</evidence>
<reference evidence="2" key="2">
    <citation type="submission" date="2022-01" db="EMBL/GenBank/DDBJ databases">
        <authorList>
            <person name="Yamashiro T."/>
            <person name="Shiraishi A."/>
            <person name="Satake H."/>
            <person name="Nakayama K."/>
        </authorList>
    </citation>
    <scope>NUCLEOTIDE SEQUENCE</scope>
</reference>
<dbReference type="Proteomes" id="UP001151760">
    <property type="component" value="Unassembled WGS sequence"/>
</dbReference>
<feature type="region of interest" description="Disordered" evidence="1">
    <location>
        <begin position="1"/>
        <end position="39"/>
    </location>
</feature>
<keyword evidence="3" id="KW-1185">Reference proteome</keyword>
<name>A0ABQ5HUS4_9ASTR</name>
<proteinExistence type="predicted"/>
<evidence type="ECO:0000313" key="3">
    <source>
        <dbReference type="Proteomes" id="UP001151760"/>
    </source>
</evidence>
<evidence type="ECO:0000313" key="2">
    <source>
        <dbReference type="EMBL" id="GJT91080.1"/>
    </source>
</evidence>
<dbReference type="EMBL" id="BQNB010019985">
    <property type="protein sequence ID" value="GJT91080.1"/>
    <property type="molecule type" value="Genomic_DNA"/>
</dbReference>
<protein>
    <submittedName>
        <fullName evidence="2">Uncharacterized protein</fullName>
    </submittedName>
</protein>